<evidence type="ECO:0000256" key="6">
    <source>
        <dbReference type="ARBA" id="ARBA00022927"/>
    </source>
</evidence>
<dbReference type="OrthoDB" id="514650at2759"/>
<proteinExistence type="inferred from homology"/>
<protein>
    <submittedName>
        <fullName evidence="9">Uncharacterized protein</fullName>
    </submittedName>
</protein>
<evidence type="ECO:0000256" key="2">
    <source>
        <dbReference type="ARBA" id="ARBA00004496"/>
    </source>
</evidence>
<keyword evidence="7" id="KW-0539">Nucleus</keyword>
<dbReference type="GO" id="GO:0005049">
    <property type="term" value="F:nuclear export signal receptor activity"/>
    <property type="evidence" value="ECO:0007669"/>
    <property type="project" value="InterPro"/>
</dbReference>
<keyword evidence="4" id="KW-0813">Transport</keyword>
<dbReference type="Proteomes" id="UP001055712">
    <property type="component" value="Unassembled WGS sequence"/>
</dbReference>
<evidence type="ECO:0000256" key="8">
    <source>
        <dbReference type="SAM" id="MobiDB-lite"/>
    </source>
</evidence>
<reference evidence="9" key="1">
    <citation type="journal article" date="2019" name="Plant J.">
        <title>Chlorella vulgaris genome assembly and annotation reveals the molecular basis for metabolic acclimation to high light conditions.</title>
        <authorList>
            <person name="Cecchin M."/>
            <person name="Marcolungo L."/>
            <person name="Rossato M."/>
            <person name="Girolomoni L."/>
            <person name="Cosentino E."/>
            <person name="Cuine S."/>
            <person name="Li-Beisson Y."/>
            <person name="Delledonne M."/>
            <person name="Ballottari M."/>
        </authorList>
    </citation>
    <scope>NUCLEOTIDE SEQUENCE</scope>
    <source>
        <strain evidence="9">211/11P</strain>
    </source>
</reference>
<keyword evidence="5" id="KW-0963">Cytoplasm</keyword>
<accession>A0A9D4TM61</accession>
<feature type="region of interest" description="Disordered" evidence="8">
    <location>
        <begin position="478"/>
        <end position="499"/>
    </location>
</feature>
<evidence type="ECO:0000256" key="1">
    <source>
        <dbReference type="ARBA" id="ARBA00004123"/>
    </source>
</evidence>
<dbReference type="InterPro" id="IPR016024">
    <property type="entry name" value="ARM-type_fold"/>
</dbReference>
<dbReference type="GO" id="GO:0005634">
    <property type="term" value="C:nucleus"/>
    <property type="evidence" value="ECO:0007669"/>
    <property type="project" value="UniProtKB-SubCell"/>
</dbReference>
<dbReference type="AlphaFoldDB" id="A0A9D4TM61"/>
<evidence type="ECO:0000256" key="5">
    <source>
        <dbReference type="ARBA" id="ARBA00022490"/>
    </source>
</evidence>
<sequence length="1242" mass="128581">MDQQRLQALVRAAYSGSTDRQAEAELAELSRTGPALEWAMRTLDDPQAVAVDMHAAFFACATAAAATRRFPSLDPAHQAALRECLWRSATDPGLPHFVRAKSSHSLAHVVCLEWPQGWPALHACLSDSARMGPAVDLLSATLEHFHSLSLATSFNLTGKVLYASLPSMQQRLRELQPVALTALCQLLQSLAGSLPAAVQAGEQGTATLALASRALRVLRQALANAATALEKQELSSSSIIHLLFNIALTAAAPRPGSSGEVPAEGAAFEAAAAALDCAADLQTLYLGTEQTQQMLEALVPRLQDMCGLIQQRWAREQAAGGVRHQVEDCLLTSFVRLLIQFISGQLSTVEASPGLAAALRGILGAVLQLTTARRSPLDLLLFLEVWHAVLNHLDSFEELLWEAENDPQTQQRVQAAVAVYKEPLMAVCGVVLAALCPAAAVTGLASPPIFLDSLSTAPGGGAALDDWLAAVVAGGDAGAQGGHEAQEERAGEGNVEEEEEEEERGAFLVPGAMQGATPFQEDSEADAFVRHAESFLGRAIGSFSAELLPRVLLTFQASSMAFAAACQQVAAAAQAAEAGREAPAAAAALGQLLPSFCKLDACLRLLTRCGPSFPVRGAAEAPPTLSASGGGEPPSGATAVQSLRALCQLAAVWLHSVQALAGAIALPEGQPSTPNHLAAAGVGGGREGLSAMLLAGSRLYKTVGSLTATWLSQLVLGLVQGTADPDAAAVAQELLQCVLSAAADLLQAATRAQMAGWQAALHRATLWAAESLVALTSIALSSSVKPPVALLEAVWSSPQVQKQLLQVAAAGLGVPPRLPMRACRALGLTLSDLSLRSWPAQPAAQFSTEQRSAAFDTLANPLVQLLRQAAAVSGGGLGPEAAAAVRQAAAVAACVVQSYSGSPKALRSIVSTCLVSPALPSVIAILQAGTNGGSGGTNGGGAGRMSSKAAEALLRLVEASLEVLATELGDDAVEQLLGALVRVFATAGGDASFESDLLMLKLVTNILSSGGHQKHQSLLWPALRYCLGVWERTASAQADSAADVTHVRAAALAALLALLRYRWRQLAGSSGTAGGRPAVPPAPEGVAAIERVVQLLVGHFEAAAAQQVVLAAADVRLVLEELFELQVATKLFSHPAFQPARGPLAAALLGMLVSRLYGSAQDALGDTLFSLAAANWTELHTHILPRFVEARLAPAGLGASELGALLALFGQADLDAHSFEKALLAFLNDAAFYARTAAEAGV</sequence>
<dbReference type="GO" id="GO:0005737">
    <property type="term" value="C:cytoplasm"/>
    <property type="evidence" value="ECO:0007669"/>
    <property type="project" value="UniProtKB-SubCell"/>
</dbReference>
<organism evidence="9 10">
    <name type="scientific">Chlorella vulgaris</name>
    <name type="common">Green alga</name>
    <dbReference type="NCBI Taxonomy" id="3077"/>
    <lineage>
        <taxon>Eukaryota</taxon>
        <taxon>Viridiplantae</taxon>
        <taxon>Chlorophyta</taxon>
        <taxon>core chlorophytes</taxon>
        <taxon>Trebouxiophyceae</taxon>
        <taxon>Chlorellales</taxon>
        <taxon>Chlorellaceae</taxon>
        <taxon>Chlorella clade</taxon>
        <taxon>Chlorella</taxon>
    </lineage>
</organism>
<gene>
    <name evidence="9" type="ORF">D9Q98_005397</name>
</gene>
<dbReference type="EMBL" id="SIDB01000008">
    <property type="protein sequence ID" value="KAI3429302.1"/>
    <property type="molecule type" value="Genomic_DNA"/>
</dbReference>
<evidence type="ECO:0000313" key="9">
    <source>
        <dbReference type="EMBL" id="KAI3429302.1"/>
    </source>
</evidence>
<evidence type="ECO:0000256" key="4">
    <source>
        <dbReference type="ARBA" id="ARBA00022448"/>
    </source>
</evidence>
<name>A0A9D4TM61_CHLVU</name>
<dbReference type="GO" id="GO:0006611">
    <property type="term" value="P:protein export from nucleus"/>
    <property type="evidence" value="ECO:0007669"/>
    <property type="project" value="InterPro"/>
</dbReference>
<evidence type="ECO:0000256" key="7">
    <source>
        <dbReference type="ARBA" id="ARBA00023242"/>
    </source>
</evidence>
<reference evidence="9" key="2">
    <citation type="submission" date="2020-11" db="EMBL/GenBank/DDBJ databases">
        <authorList>
            <person name="Cecchin M."/>
            <person name="Marcolungo L."/>
            <person name="Rossato M."/>
            <person name="Girolomoni L."/>
            <person name="Cosentino E."/>
            <person name="Cuine S."/>
            <person name="Li-Beisson Y."/>
            <person name="Delledonne M."/>
            <person name="Ballottari M."/>
        </authorList>
    </citation>
    <scope>NUCLEOTIDE SEQUENCE</scope>
    <source>
        <strain evidence="9">211/11P</strain>
        <tissue evidence="9">Whole cell</tissue>
    </source>
</reference>
<dbReference type="InterPro" id="IPR040016">
    <property type="entry name" value="XPO6"/>
</dbReference>
<keyword evidence="6" id="KW-0653">Protein transport</keyword>
<dbReference type="SUPFAM" id="SSF48371">
    <property type="entry name" value="ARM repeat"/>
    <property type="match status" value="1"/>
</dbReference>
<dbReference type="PANTHER" id="PTHR21452:SF4">
    <property type="entry name" value="EXPORTIN-6"/>
    <property type="match status" value="1"/>
</dbReference>
<evidence type="ECO:0000313" key="10">
    <source>
        <dbReference type="Proteomes" id="UP001055712"/>
    </source>
</evidence>
<comment type="caution">
    <text evidence="9">The sequence shown here is derived from an EMBL/GenBank/DDBJ whole genome shotgun (WGS) entry which is preliminary data.</text>
</comment>
<dbReference type="InterPro" id="IPR011989">
    <property type="entry name" value="ARM-like"/>
</dbReference>
<comment type="subcellular location">
    <subcellularLocation>
        <location evidence="2">Cytoplasm</location>
    </subcellularLocation>
    <subcellularLocation>
        <location evidence="1">Nucleus</location>
    </subcellularLocation>
</comment>
<dbReference type="Gene3D" id="1.25.10.10">
    <property type="entry name" value="Leucine-rich Repeat Variant"/>
    <property type="match status" value="1"/>
</dbReference>
<keyword evidence="10" id="KW-1185">Reference proteome</keyword>
<evidence type="ECO:0000256" key="3">
    <source>
        <dbReference type="ARBA" id="ARBA00009466"/>
    </source>
</evidence>
<dbReference type="PANTHER" id="PTHR21452">
    <property type="entry name" value="EXPORTIN-6"/>
    <property type="match status" value="1"/>
</dbReference>
<comment type="similarity">
    <text evidence="3">Belongs to the exportin family.</text>
</comment>